<evidence type="ECO:0000313" key="1">
    <source>
        <dbReference type="EMBL" id="GAA1783259.1"/>
    </source>
</evidence>
<comment type="caution">
    <text evidence="1">The sequence shown here is derived from an EMBL/GenBank/DDBJ whole genome shotgun (WGS) entry which is preliminary data.</text>
</comment>
<proteinExistence type="predicted"/>
<gene>
    <name evidence="1" type="ORF">GCM10009811_05860</name>
</gene>
<sequence>MRLPIHSPDSTRHIDIDTALMVWANDSDWHDYYLGASGPQPKRHANTSLPR</sequence>
<keyword evidence="2" id="KW-1185">Reference proteome</keyword>
<dbReference type="EMBL" id="BAAAPO010000009">
    <property type="protein sequence ID" value="GAA1783259.1"/>
    <property type="molecule type" value="Genomic_DNA"/>
</dbReference>
<organism evidence="1 2">
    <name type="scientific">Nostocoides veronense</name>
    <dbReference type="NCBI Taxonomy" id="330836"/>
    <lineage>
        <taxon>Bacteria</taxon>
        <taxon>Bacillati</taxon>
        <taxon>Actinomycetota</taxon>
        <taxon>Actinomycetes</taxon>
        <taxon>Micrococcales</taxon>
        <taxon>Intrasporangiaceae</taxon>
        <taxon>Nostocoides</taxon>
    </lineage>
</organism>
<dbReference type="RefSeq" id="WP_344081058.1">
    <property type="nucleotide sequence ID" value="NZ_BAAAPO010000009.1"/>
</dbReference>
<reference evidence="1 2" key="1">
    <citation type="journal article" date="2019" name="Int. J. Syst. Evol. Microbiol.">
        <title>The Global Catalogue of Microorganisms (GCM) 10K type strain sequencing project: providing services to taxonomists for standard genome sequencing and annotation.</title>
        <authorList>
            <consortium name="The Broad Institute Genomics Platform"/>
            <consortium name="The Broad Institute Genome Sequencing Center for Infectious Disease"/>
            <person name="Wu L."/>
            <person name="Ma J."/>
        </authorList>
    </citation>
    <scope>NUCLEOTIDE SEQUENCE [LARGE SCALE GENOMIC DNA]</scope>
    <source>
        <strain evidence="1 2">JCM 15592</strain>
    </source>
</reference>
<name>A0ABN2LCA9_9MICO</name>
<accession>A0ABN2LCA9</accession>
<dbReference type="Proteomes" id="UP001499938">
    <property type="component" value="Unassembled WGS sequence"/>
</dbReference>
<protein>
    <submittedName>
        <fullName evidence="1">Uncharacterized protein</fullName>
    </submittedName>
</protein>
<evidence type="ECO:0000313" key="2">
    <source>
        <dbReference type="Proteomes" id="UP001499938"/>
    </source>
</evidence>